<organism evidence="1 2">
    <name type="scientific">Methylorubrum extorquens</name>
    <name type="common">Methylobacterium dichloromethanicum</name>
    <name type="synonym">Methylobacterium extorquens</name>
    <dbReference type="NCBI Taxonomy" id="408"/>
    <lineage>
        <taxon>Bacteria</taxon>
        <taxon>Pseudomonadati</taxon>
        <taxon>Pseudomonadota</taxon>
        <taxon>Alphaproteobacteria</taxon>
        <taxon>Hyphomicrobiales</taxon>
        <taxon>Methylobacteriaceae</taxon>
        <taxon>Methylorubrum</taxon>
    </lineage>
</organism>
<protein>
    <submittedName>
        <fullName evidence="1">Uncharacterized protein</fullName>
    </submittedName>
</protein>
<comment type="caution">
    <text evidence="1">The sequence shown here is derived from an EMBL/GenBank/DDBJ whole genome shotgun (WGS) entry which is preliminary data.</text>
</comment>
<name>A0A1S1NVE0_METEX</name>
<evidence type="ECO:0000313" key="1">
    <source>
        <dbReference type="EMBL" id="OHV14673.1"/>
    </source>
</evidence>
<proteinExistence type="predicted"/>
<accession>A0A1S1NVE0</accession>
<gene>
    <name evidence="1" type="ORF">BK022_24725</name>
</gene>
<dbReference type="Proteomes" id="UP000180215">
    <property type="component" value="Unassembled WGS sequence"/>
</dbReference>
<dbReference type="EMBL" id="MNAO01000480">
    <property type="protein sequence ID" value="OHV14673.1"/>
    <property type="molecule type" value="Genomic_DNA"/>
</dbReference>
<sequence length="78" mass="8720">MRAEQADHDIFEALLRRAITQSVIDGLDHAIPDATDLATLLQHDAWRAPQEQLSPQTLQVIASARRLLGNRAARRLDP</sequence>
<evidence type="ECO:0000313" key="2">
    <source>
        <dbReference type="Proteomes" id="UP000180215"/>
    </source>
</evidence>
<dbReference type="AlphaFoldDB" id="A0A1S1NVE0"/>
<reference evidence="1 2" key="1">
    <citation type="submission" date="2016-10" db="EMBL/GenBank/DDBJ databases">
        <title>Draft genome sequence of Methylobacterium extorquens CP3, a seed endophyte of Crotalaria pumila with plant growth-promoting and metal tolerance properties.</title>
        <authorList>
            <person name="Sanchez-Lopez A.S."/>
            <person name="Van Hamme J.D."/>
            <person name="Thijs S."/>
            <person name="Mcammond B.M."/>
            <person name="Stevens V."/>
            <person name="Gonzalez-Chavez M.D.C."/>
            <person name="Vangronsveld J."/>
        </authorList>
    </citation>
    <scope>NUCLEOTIDE SEQUENCE [LARGE SCALE GENOMIC DNA]</scope>
    <source>
        <strain evidence="1 2">CP3</strain>
    </source>
</reference>